<dbReference type="Proteomes" id="UP000541558">
    <property type="component" value="Unassembled WGS sequence"/>
</dbReference>
<feature type="region of interest" description="Disordered" evidence="1">
    <location>
        <begin position="1"/>
        <end position="79"/>
    </location>
</feature>
<evidence type="ECO:0000313" key="2">
    <source>
        <dbReference type="EMBL" id="KAF5311307.1"/>
    </source>
</evidence>
<organism evidence="2 3">
    <name type="scientific">Ephemerocybe angulata</name>
    <dbReference type="NCBI Taxonomy" id="980116"/>
    <lineage>
        <taxon>Eukaryota</taxon>
        <taxon>Fungi</taxon>
        <taxon>Dikarya</taxon>
        <taxon>Basidiomycota</taxon>
        <taxon>Agaricomycotina</taxon>
        <taxon>Agaricomycetes</taxon>
        <taxon>Agaricomycetidae</taxon>
        <taxon>Agaricales</taxon>
        <taxon>Agaricineae</taxon>
        <taxon>Psathyrellaceae</taxon>
        <taxon>Ephemerocybe</taxon>
    </lineage>
</organism>
<dbReference type="AlphaFoldDB" id="A0A8H5ESZ8"/>
<feature type="compositionally biased region" description="Basic residues" evidence="1">
    <location>
        <begin position="20"/>
        <end position="32"/>
    </location>
</feature>
<keyword evidence="3" id="KW-1185">Reference proteome</keyword>
<feature type="compositionally biased region" description="Basic and acidic residues" evidence="1">
    <location>
        <begin position="1"/>
        <end position="18"/>
    </location>
</feature>
<feature type="compositionally biased region" description="Polar residues" evidence="1">
    <location>
        <begin position="482"/>
        <end position="492"/>
    </location>
</feature>
<dbReference type="OrthoDB" id="3121631at2759"/>
<proteinExistence type="predicted"/>
<name>A0A8H5ESZ8_9AGAR</name>
<feature type="compositionally biased region" description="Low complexity" evidence="1">
    <location>
        <begin position="442"/>
        <end position="463"/>
    </location>
</feature>
<dbReference type="EMBL" id="JAACJK010000227">
    <property type="protein sequence ID" value="KAF5311307.1"/>
    <property type="molecule type" value="Genomic_DNA"/>
</dbReference>
<sequence>MTFRFRDDICKAKRESYKAKNPKKAPHRRKATVLKTEEQRKYDNREKSRRSYQRKKSQNKSETKSVVQAKADAEPKATTEHAKRYAAIWEEHTCREHRRRLRHNTTFLRTTYKEMLRGTGLRLYLELLAAEYVRDGCLEALQSPLPHLTRLRNAVWDHEQDIASEVGAGAHLRDLENLSESIRLTFDMIEDLWLMGKNRRWDAFIDYYSNGSLLYQSWRSLAPHRGIEDQLVPAAGGDSLTSSDAATVVSLPTVVTPTLTAEPAPVVKAVPQVDSDAIPLPLIGEAAATADIVDVAPAVNVAFEAVPRVDSDAIPIPLIGEAAATADIVDVAPAVNVAFTLDSAMAVLPPPVVTVAPAVPLVVDVAPPAVAPPVTSPPAVKIVFGSGTTLMFNKVEDYIACFKNVAHAAPKVKTKHVGTKTKSLPPPPATSAKTPVATSSLSAKAPVATSSSSAKAPVVASSSGANSQPGPSSLGKHRENPDSGSNRSSQPLSRKRQARDGDDDVIYVRGATPLREV</sequence>
<feature type="region of interest" description="Disordered" evidence="1">
    <location>
        <begin position="412"/>
        <end position="517"/>
    </location>
</feature>
<comment type="caution">
    <text evidence="2">The sequence shown here is derived from an EMBL/GenBank/DDBJ whole genome shotgun (WGS) entry which is preliminary data.</text>
</comment>
<evidence type="ECO:0000313" key="3">
    <source>
        <dbReference type="Proteomes" id="UP000541558"/>
    </source>
</evidence>
<protein>
    <submittedName>
        <fullName evidence="2">Uncharacterized protein</fullName>
    </submittedName>
</protein>
<feature type="compositionally biased region" description="Basic residues" evidence="1">
    <location>
        <begin position="47"/>
        <end position="58"/>
    </location>
</feature>
<reference evidence="2 3" key="1">
    <citation type="journal article" date="2020" name="ISME J.">
        <title>Uncovering the hidden diversity of litter-decomposition mechanisms in mushroom-forming fungi.</title>
        <authorList>
            <person name="Floudas D."/>
            <person name="Bentzer J."/>
            <person name="Ahren D."/>
            <person name="Johansson T."/>
            <person name="Persson P."/>
            <person name="Tunlid A."/>
        </authorList>
    </citation>
    <scope>NUCLEOTIDE SEQUENCE [LARGE SCALE GENOMIC DNA]</scope>
    <source>
        <strain evidence="2 3">CBS 175.51</strain>
    </source>
</reference>
<accession>A0A8H5ESZ8</accession>
<gene>
    <name evidence="2" type="ORF">D9611_012568</name>
</gene>
<feature type="compositionally biased region" description="Basic and acidic residues" evidence="1">
    <location>
        <begin position="35"/>
        <end position="46"/>
    </location>
</feature>
<feature type="compositionally biased region" description="Polar residues" evidence="1">
    <location>
        <begin position="431"/>
        <end position="441"/>
    </location>
</feature>
<evidence type="ECO:0000256" key="1">
    <source>
        <dbReference type="SAM" id="MobiDB-lite"/>
    </source>
</evidence>